<feature type="non-terminal residue" evidence="7">
    <location>
        <position position="1"/>
    </location>
</feature>
<dbReference type="PANTHER" id="PTHR42648:SF26">
    <property type="entry name" value="INTEGRASE CATALYTIC DOMAIN-CONTAINING PROTEIN"/>
    <property type="match status" value="1"/>
</dbReference>
<dbReference type="InterPro" id="IPR036397">
    <property type="entry name" value="RNaseH_sf"/>
</dbReference>
<feature type="compositionally biased region" description="Low complexity" evidence="5">
    <location>
        <begin position="437"/>
        <end position="461"/>
    </location>
</feature>
<dbReference type="Gene3D" id="3.30.420.10">
    <property type="entry name" value="Ribonuclease H-like superfamily/Ribonuclease H"/>
    <property type="match status" value="1"/>
</dbReference>
<dbReference type="GO" id="GO:0003676">
    <property type="term" value="F:nucleic acid binding"/>
    <property type="evidence" value="ECO:0007669"/>
    <property type="project" value="InterPro"/>
</dbReference>
<dbReference type="GO" id="GO:0004190">
    <property type="term" value="F:aspartic-type endopeptidase activity"/>
    <property type="evidence" value="ECO:0007669"/>
    <property type="project" value="UniProtKB-KW"/>
</dbReference>
<evidence type="ECO:0000256" key="5">
    <source>
        <dbReference type="SAM" id="MobiDB-lite"/>
    </source>
</evidence>
<evidence type="ECO:0000256" key="3">
    <source>
        <dbReference type="ARBA" id="ARBA00022750"/>
    </source>
</evidence>
<dbReference type="GO" id="GO:0046872">
    <property type="term" value="F:metal ion binding"/>
    <property type="evidence" value="ECO:0007669"/>
    <property type="project" value="UniProtKB-KW"/>
</dbReference>
<dbReference type="SUPFAM" id="SSF53098">
    <property type="entry name" value="Ribonuclease H-like"/>
    <property type="match status" value="1"/>
</dbReference>
<gene>
    <name evidence="7" type="ORF">KK1_005422</name>
</gene>
<dbReference type="OMA" id="CACNESH"/>
<keyword evidence="4" id="KW-0378">Hydrolase</keyword>
<dbReference type="GO" id="GO:0015074">
    <property type="term" value="P:DNA integration"/>
    <property type="evidence" value="ECO:0007669"/>
    <property type="project" value="InterPro"/>
</dbReference>
<dbReference type="InterPro" id="IPR012337">
    <property type="entry name" value="RNaseH-like_sf"/>
</dbReference>
<keyword evidence="3" id="KW-0064">Aspartyl protease</keyword>
<dbReference type="InterPro" id="IPR013103">
    <property type="entry name" value="RVT_2"/>
</dbReference>
<sequence length="814" mass="90988">WLLDSGASHHVTNDLAQLSITNDYTGHDQLMVANGKGLPIKHLGSTNISTPSQSLQLTNVLHVPTVSHNLISVSQLCQTNDVSIAFFPWHFEVKDLQTGAILLRGRNEGNVYKLRPSLPPPQSHHAYSQPSIQLWHHRLGHLASRTLHHTLKANKLQHSPSSSSLCLDCLQNKSHKLPFHRSSLSSSVPLEIIYSDVWGPASESSINGFSYYVIFIDLFSKYVWLYPMKHKSDVSTIFPIFKSLVENKLNTKIKTLYSDNGGEFLKLRHFLQANGISHLTTPPHTPEHNGLAECKHRHLTETTKCLLHHASLPLSFWCHAFQTAAYLINRMPTLSLHMKTPLQTLFNCLPNYSKLRTFGCLCFPWLVPYTNSKLLPKSQPCIFLGYSPTQSAYICYNSSTKKFYTSLHVQFVENIFPNPVQSSSYSSSTPPYPSPILPLSLTHNSPEPVNPTTPNSSTAPAPSTPTSPLPDSSTTTASATPSHDLYTDSSIPSVAAEPSPVVPDPVPISSHPMITRPKNGIFKPKQVHLATKFPLPDPIEPSCYTQALKHQEWKSAMSEEFNALIANGTWSLVPRESHFNVIGNKWVFRIKQKTDGSVARYKDRLVAKGFHQRPGLNYTDTFSPVVKPQTIKLVLCIALSRGWALQQMDVNNAFLHDTILEDLYMSQPSGFVHPHLPHHVCKLHKSLYGLKQAPRAWYNALRGFLLAFGFTNSKSDTSLFIYHDHGVTAYFLVYVDDLLLTGNNKQFLSKFQSALADKFSLKDLGTPSHFLGVEIIPTQTGLFLTQHHYIRDLLHSLAMHDAKPVSTPMSTSCC</sequence>
<proteinExistence type="predicted"/>
<evidence type="ECO:0000259" key="6">
    <source>
        <dbReference type="PROSITE" id="PS50994"/>
    </source>
</evidence>
<dbReference type="SUPFAM" id="SSF56672">
    <property type="entry name" value="DNA/RNA polymerases"/>
    <property type="match status" value="1"/>
</dbReference>
<reference evidence="7 8" key="1">
    <citation type="journal article" date="2012" name="Nat. Biotechnol.">
        <title>Draft genome sequence of pigeonpea (Cajanus cajan), an orphan legume crop of resource-poor farmers.</title>
        <authorList>
            <person name="Varshney R.K."/>
            <person name="Chen W."/>
            <person name="Li Y."/>
            <person name="Bharti A.K."/>
            <person name="Saxena R.K."/>
            <person name="Schlueter J.A."/>
            <person name="Donoghue M.T."/>
            <person name="Azam S."/>
            <person name="Fan G."/>
            <person name="Whaley A.M."/>
            <person name="Farmer A.D."/>
            <person name="Sheridan J."/>
            <person name="Iwata A."/>
            <person name="Tuteja R."/>
            <person name="Penmetsa R.V."/>
            <person name="Wu W."/>
            <person name="Upadhyaya H.D."/>
            <person name="Yang S.P."/>
            <person name="Shah T."/>
            <person name="Saxena K.B."/>
            <person name="Michael T."/>
            <person name="McCombie W.R."/>
            <person name="Yang B."/>
            <person name="Zhang G."/>
            <person name="Yang H."/>
            <person name="Wang J."/>
            <person name="Spillane C."/>
            <person name="Cook D.R."/>
            <person name="May G.D."/>
            <person name="Xu X."/>
            <person name="Jackson S.A."/>
        </authorList>
    </citation>
    <scope>NUCLEOTIDE SEQUENCE [LARGE SCALE GENOMIC DNA]</scope>
    <source>
        <strain evidence="8">cv. Asha</strain>
    </source>
</reference>
<organism evidence="7 8">
    <name type="scientific">Cajanus cajan</name>
    <name type="common">Pigeon pea</name>
    <name type="synonym">Cajanus indicus</name>
    <dbReference type="NCBI Taxonomy" id="3821"/>
    <lineage>
        <taxon>Eukaryota</taxon>
        <taxon>Viridiplantae</taxon>
        <taxon>Streptophyta</taxon>
        <taxon>Embryophyta</taxon>
        <taxon>Tracheophyta</taxon>
        <taxon>Spermatophyta</taxon>
        <taxon>Magnoliopsida</taxon>
        <taxon>eudicotyledons</taxon>
        <taxon>Gunneridae</taxon>
        <taxon>Pentapetalae</taxon>
        <taxon>rosids</taxon>
        <taxon>fabids</taxon>
        <taxon>Fabales</taxon>
        <taxon>Fabaceae</taxon>
        <taxon>Papilionoideae</taxon>
        <taxon>50 kb inversion clade</taxon>
        <taxon>NPAAA clade</taxon>
        <taxon>indigoferoid/millettioid clade</taxon>
        <taxon>Phaseoleae</taxon>
        <taxon>Cajanus</taxon>
    </lineage>
</organism>
<dbReference type="InterPro" id="IPR054722">
    <property type="entry name" value="PolX-like_BBD"/>
</dbReference>
<evidence type="ECO:0000313" key="7">
    <source>
        <dbReference type="EMBL" id="KYP72819.1"/>
    </source>
</evidence>
<dbReference type="InterPro" id="IPR039537">
    <property type="entry name" value="Retrotran_Ty1/copia-like"/>
</dbReference>
<dbReference type="PROSITE" id="PS50994">
    <property type="entry name" value="INTEGRASE"/>
    <property type="match status" value="1"/>
</dbReference>
<dbReference type="InterPro" id="IPR043502">
    <property type="entry name" value="DNA/RNA_pol_sf"/>
</dbReference>
<dbReference type="Pfam" id="PF00665">
    <property type="entry name" value="rve"/>
    <property type="match status" value="1"/>
</dbReference>
<feature type="compositionally biased region" description="Low complexity" evidence="5">
    <location>
        <begin position="469"/>
        <end position="482"/>
    </location>
</feature>
<feature type="region of interest" description="Disordered" evidence="5">
    <location>
        <begin position="436"/>
        <end position="514"/>
    </location>
</feature>
<evidence type="ECO:0000256" key="4">
    <source>
        <dbReference type="ARBA" id="ARBA00022801"/>
    </source>
</evidence>
<evidence type="ECO:0000313" key="8">
    <source>
        <dbReference type="Proteomes" id="UP000075243"/>
    </source>
</evidence>
<dbReference type="Pfam" id="PF25597">
    <property type="entry name" value="SH3_retrovirus"/>
    <property type="match status" value="1"/>
</dbReference>
<name>A0A151U0H1_CAJCA</name>
<keyword evidence="1" id="KW-0645">Protease</keyword>
<dbReference type="EMBL" id="CM003604">
    <property type="protein sequence ID" value="KYP72819.1"/>
    <property type="molecule type" value="Genomic_DNA"/>
</dbReference>
<dbReference type="InterPro" id="IPR001584">
    <property type="entry name" value="Integrase_cat-core"/>
</dbReference>
<dbReference type="Gramene" id="C.cajan_05290.t">
    <property type="protein sequence ID" value="C.cajan_05290.t.cds1"/>
    <property type="gene ID" value="C.cajan_05290"/>
</dbReference>
<dbReference type="Proteomes" id="UP000075243">
    <property type="component" value="Chromosome 2"/>
</dbReference>
<evidence type="ECO:0000256" key="1">
    <source>
        <dbReference type="ARBA" id="ARBA00022670"/>
    </source>
</evidence>
<keyword evidence="8" id="KW-1185">Reference proteome</keyword>
<feature type="domain" description="Integrase catalytic" evidence="6">
    <location>
        <begin position="185"/>
        <end position="349"/>
    </location>
</feature>
<accession>A0A151U0H1</accession>
<dbReference type="Pfam" id="PF07727">
    <property type="entry name" value="RVT_2"/>
    <property type="match status" value="1"/>
</dbReference>
<dbReference type="PANTHER" id="PTHR42648">
    <property type="entry name" value="TRANSPOSASE, PUTATIVE-RELATED"/>
    <property type="match status" value="1"/>
</dbReference>
<keyword evidence="2" id="KW-0479">Metal-binding</keyword>
<evidence type="ECO:0000256" key="2">
    <source>
        <dbReference type="ARBA" id="ARBA00022723"/>
    </source>
</evidence>
<dbReference type="Pfam" id="PF13976">
    <property type="entry name" value="gag_pre-integrs"/>
    <property type="match status" value="1"/>
</dbReference>
<dbReference type="InterPro" id="IPR025724">
    <property type="entry name" value="GAG-pre-integrase_dom"/>
</dbReference>
<dbReference type="Pfam" id="PF22936">
    <property type="entry name" value="Pol_BBD"/>
    <property type="match status" value="1"/>
</dbReference>
<dbReference type="AlphaFoldDB" id="A0A151U0H1"/>
<dbReference type="InterPro" id="IPR057670">
    <property type="entry name" value="SH3_retrovirus"/>
</dbReference>
<dbReference type="GO" id="GO:0006508">
    <property type="term" value="P:proteolysis"/>
    <property type="evidence" value="ECO:0007669"/>
    <property type="project" value="UniProtKB-KW"/>
</dbReference>
<protein>
    <submittedName>
        <fullName evidence="7">Retrovirus-related Pol polyprotein from transposon TNT 1-94</fullName>
    </submittedName>
</protein>
<feature type="compositionally biased region" description="Low complexity" evidence="5">
    <location>
        <begin position="489"/>
        <end position="499"/>
    </location>
</feature>